<dbReference type="SMART" id="SM00451">
    <property type="entry name" value="ZnF_U1"/>
    <property type="match status" value="2"/>
</dbReference>
<dbReference type="InterPro" id="IPR003604">
    <property type="entry name" value="Matrin/U1-like-C_Znf_C2H2"/>
</dbReference>
<keyword evidence="4" id="KW-0863">Zinc-finger</keyword>
<evidence type="ECO:0000256" key="3">
    <source>
        <dbReference type="ARBA" id="ARBA00022737"/>
    </source>
</evidence>
<feature type="coiled-coil region" evidence="7">
    <location>
        <begin position="157"/>
        <end position="184"/>
    </location>
</feature>
<feature type="compositionally biased region" description="Basic and acidic residues" evidence="8">
    <location>
        <begin position="110"/>
        <end position="129"/>
    </location>
</feature>
<name>A0A822YFP5_NELNU</name>
<feature type="region of interest" description="Disordered" evidence="8">
    <location>
        <begin position="56"/>
        <end position="81"/>
    </location>
</feature>
<feature type="region of interest" description="Disordered" evidence="8">
    <location>
        <begin position="106"/>
        <end position="133"/>
    </location>
</feature>
<organism evidence="10 11">
    <name type="scientific">Nelumbo nucifera</name>
    <name type="common">Sacred lotus</name>
    <dbReference type="NCBI Taxonomy" id="4432"/>
    <lineage>
        <taxon>Eukaryota</taxon>
        <taxon>Viridiplantae</taxon>
        <taxon>Streptophyta</taxon>
        <taxon>Embryophyta</taxon>
        <taxon>Tracheophyta</taxon>
        <taxon>Spermatophyta</taxon>
        <taxon>Magnoliopsida</taxon>
        <taxon>Proteales</taxon>
        <taxon>Nelumbonaceae</taxon>
        <taxon>Nelumbo</taxon>
    </lineage>
</organism>
<evidence type="ECO:0000256" key="7">
    <source>
        <dbReference type="SAM" id="Coils"/>
    </source>
</evidence>
<dbReference type="SMART" id="SM00355">
    <property type="entry name" value="ZnF_C2H2"/>
    <property type="match status" value="2"/>
</dbReference>
<reference evidence="10 11" key="1">
    <citation type="journal article" date="2020" name="Mol. Biol. Evol.">
        <title>Distinct Expression and Methylation Patterns for Genes with Different Fates following a Single Whole-Genome Duplication in Flowering Plants.</title>
        <authorList>
            <person name="Shi T."/>
            <person name="Rahmani R.S."/>
            <person name="Gugger P.F."/>
            <person name="Wang M."/>
            <person name="Li H."/>
            <person name="Zhang Y."/>
            <person name="Li Z."/>
            <person name="Wang Q."/>
            <person name="Van de Peer Y."/>
            <person name="Marchal K."/>
            <person name="Chen J."/>
        </authorList>
    </citation>
    <scope>NUCLEOTIDE SEQUENCE [LARGE SCALE GENOMIC DNA]</scope>
    <source>
        <tissue evidence="10">Leaf</tissue>
    </source>
</reference>
<gene>
    <name evidence="10" type="ORF">HUJ06_010221</name>
</gene>
<dbReference type="Pfam" id="PF12874">
    <property type="entry name" value="zf-met"/>
    <property type="match status" value="1"/>
</dbReference>
<keyword evidence="6" id="KW-0539">Nucleus</keyword>
<dbReference type="GO" id="GO:0008270">
    <property type="term" value="F:zinc ion binding"/>
    <property type="evidence" value="ECO:0007669"/>
    <property type="project" value="UniProtKB-KW"/>
</dbReference>
<dbReference type="EMBL" id="DUZY01000003">
    <property type="protein sequence ID" value="DAD31370.1"/>
    <property type="molecule type" value="Genomic_DNA"/>
</dbReference>
<evidence type="ECO:0000256" key="2">
    <source>
        <dbReference type="ARBA" id="ARBA00022723"/>
    </source>
</evidence>
<comment type="subcellular location">
    <subcellularLocation>
        <location evidence="1">Nucleus</location>
    </subcellularLocation>
</comment>
<sequence length="195" mass="22446">MNLQLVESHLSHGSLREETTIKEETKESIRENIMPLELAIKRELAYRRKIQSLRLHPSNISKEAPATSKKPQCSPPQQSQPSYSYQLRNLFCKVCQVQFSSALSLKQHRQGSEHKAKQKELEEKRKDGGGKGSQQLWCKLCSVPCSNEICFKQHLRGKKHAAQLEALQKEKKTREEETEAAMVKWSAELEWETFG</sequence>
<feature type="domain" description="C2H2-type" evidence="9">
    <location>
        <begin position="92"/>
        <end position="114"/>
    </location>
</feature>
<dbReference type="Proteomes" id="UP000607653">
    <property type="component" value="Unassembled WGS sequence"/>
</dbReference>
<proteinExistence type="predicted"/>
<dbReference type="GO" id="GO:0003676">
    <property type="term" value="F:nucleic acid binding"/>
    <property type="evidence" value="ECO:0007669"/>
    <property type="project" value="InterPro"/>
</dbReference>
<dbReference type="InterPro" id="IPR036236">
    <property type="entry name" value="Znf_C2H2_sf"/>
</dbReference>
<evidence type="ECO:0000256" key="1">
    <source>
        <dbReference type="ARBA" id="ARBA00004123"/>
    </source>
</evidence>
<dbReference type="SUPFAM" id="SSF57667">
    <property type="entry name" value="beta-beta-alpha zinc fingers"/>
    <property type="match status" value="2"/>
</dbReference>
<protein>
    <recommendedName>
        <fullName evidence="9">C2H2-type domain-containing protein</fullName>
    </recommendedName>
</protein>
<keyword evidence="11" id="KW-1185">Reference proteome</keyword>
<feature type="compositionally biased region" description="Low complexity" evidence="8">
    <location>
        <begin position="68"/>
        <end position="81"/>
    </location>
</feature>
<dbReference type="InterPro" id="IPR022755">
    <property type="entry name" value="Znf_C2H2_jaz"/>
</dbReference>
<accession>A0A822YFP5</accession>
<keyword evidence="3" id="KW-0677">Repeat</keyword>
<comment type="caution">
    <text evidence="10">The sequence shown here is derived from an EMBL/GenBank/DDBJ whole genome shotgun (WGS) entry which is preliminary data.</text>
</comment>
<keyword evidence="5" id="KW-0862">Zinc</keyword>
<evidence type="ECO:0000259" key="9">
    <source>
        <dbReference type="PROSITE" id="PS00028"/>
    </source>
</evidence>
<dbReference type="GO" id="GO:0005634">
    <property type="term" value="C:nucleus"/>
    <property type="evidence" value="ECO:0007669"/>
    <property type="project" value="UniProtKB-SubCell"/>
</dbReference>
<evidence type="ECO:0000256" key="8">
    <source>
        <dbReference type="SAM" id="MobiDB-lite"/>
    </source>
</evidence>
<evidence type="ECO:0000313" key="11">
    <source>
        <dbReference type="Proteomes" id="UP000607653"/>
    </source>
</evidence>
<dbReference type="PROSITE" id="PS00028">
    <property type="entry name" value="ZINC_FINGER_C2H2_1"/>
    <property type="match status" value="1"/>
</dbReference>
<dbReference type="PANTHER" id="PTHR46144">
    <property type="entry name" value="ZINC FINGER PROTEIN 385B-LIKE"/>
    <property type="match status" value="1"/>
</dbReference>
<evidence type="ECO:0000256" key="4">
    <source>
        <dbReference type="ARBA" id="ARBA00022771"/>
    </source>
</evidence>
<evidence type="ECO:0000256" key="6">
    <source>
        <dbReference type="ARBA" id="ARBA00023242"/>
    </source>
</evidence>
<dbReference type="Gene3D" id="3.30.160.60">
    <property type="entry name" value="Classic Zinc Finger"/>
    <property type="match status" value="2"/>
</dbReference>
<evidence type="ECO:0000256" key="5">
    <source>
        <dbReference type="ARBA" id="ARBA00022833"/>
    </source>
</evidence>
<dbReference type="AlphaFoldDB" id="A0A822YFP5"/>
<dbReference type="InterPro" id="IPR013087">
    <property type="entry name" value="Znf_C2H2_type"/>
</dbReference>
<dbReference type="InterPro" id="IPR051868">
    <property type="entry name" value="ZN346_ZMAT4"/>
</dbReference>
<dbReference type="Pfam" id="PF12171">
    <property type="entry name" value="zf-C2H2_jaz"/>
    <property type="match status" value="1"/>
</dbReference>
<keyword evidence="2" id="KW-0479">Metal-binding</keyword>
<keyword evidence="7" id="KW-0175">Coiled coil</keyword>
<dbReference type="PANTHER" id="PTHR46144:SF6">
    <property type="entry name" value="C2H2-TYPE DOMAIN-CONTAINING PROTEIN"/>
    <property type="match status" value="1"/>
</dbReference>
<evidence type="ECO:0000313" key="10">
    <source>
        <dbReference type="EMBL" id="DAD31370.1"/>
    </source>
</evidence>